<keyword evidence="1" id="KW-0812">Transmembrane</keyword>
<gene>
    <name evidence="2" type="ORF">PHYPSEUDO_004457</name>
</gene>
<dbReference type="EMBL" id="JAGDFM010000002">
    <property type="protein sequence ID" value="KAG7393694.1"/>
    <property type="molecule type" value="Genomic_DNA"/>
</dbReference>
<keyword evidence="1" id="KW-0472">Membrane</keyword>
<proteinExistence type="predicted"/>
<name>A0A8T1WMK0_9STRA</name>
<accession>A0A8T1WMK0</accession>
<protein>
    <submittedName>
        <fullName evidence="2">Uncharacterized protein</fullName>
    </submittedName>
</protein>
<sequence>MSIVTAVDVALNIDPKTYTFRCVKGCNGKFVKELTVDLKTEWASYWTEDHRVCPPPLPPTLFATIKRYISLPLTLVGYIITGLFTTIFKIFSWFRMAVTTFIASCRYKRSAPVVTRAQFYNWLKRNGFTSDEMKQVKEATKDVKMYAIAHKLTDVRAVEGFLKLQSIEKQKLVIVVLQQSTQAIDTKHQKQFEKLRNLYTGALFSWGAQDAYRLGDVIAKNGRMCGRGEGTRKKADWEQRVASKVNLRVNAVLRCINTIASEGRYSKDDAKMTDLVRTVNRTDSPVDWNEFVAQNRNHENRLLAEIHTAATYVKQYTTHAIVTESYSKRVARICWAWTLLLTMVAIKLAKVVLRFEIDEIGDVIDLIVGAITDLAESPSDLLDILESGPPTGSGVPGTNENDMTGTVINTLNDKFGSDARLDNKEAQLKASMKVEKVVELDQEQNPAVAQEAN</sequence>
<keyword evidence="1" id="KW-1133">Transmembrane helix</keyword>
<evidence type="ECO:0000256" key="1">
    <source>
        <dbReference type="SAM" id="Phobius"/>
    </source>
</evidence>
<comment type="caution">
    <text evidence="2">The sequence shown here is derived from an EMBL/GenBank/DDBJ whole genome shotgun (WGS) entry which is preliminary data.</text>
</comment>
<evidence type="ECO:0000313" key="3">
    <source>
        <dbReference type="Proteomes" id="UP000694044"/>
    </source>
</evidence>
<reference evidence="2" key="1">
    <citation type="submission" date="2021-02" db="EMBL/GenBank/DDBJ databases">
        <authorList>
            <person name="Palmer J.M."/>
        </authorList>
    </citation>
    <scope>NUCLEOTIDE SEQUENCE</scope>
    <source>
        <strain evidence="2">SCRP734</strain>
    </source>
</reference>
<keyword evidence="3" id="KW-1185">Reference proteome</keyword>
<dbReference type="Proteomes" id="UP000694044">
    <property type="component" value="Unassembled WGS sequence"/>
</dbReference>
<evidence type="ECO:0000313" key="2">
    <source>
        <dbReference type="EMBL" id="KAG7393694.1"/>
    </source>
</evidence>
<dbReference type="AlphaFoldDB" id="A0A8T1WMK0"/>
<organism evidence="2 3">
    <name type="scientific">Phytophthora pseudosyringae</name>
    <dbReference type="NCBI Taxonomy" id="221518"/>
    <lineage>
        <taxon>Eukaryota</taxon>
        <taxon>Sar</taxon>
        <taxon>Stramenopiles</taxon>
        <taxon>Oomycota</taxon>
        <taxon>Peronosporomycetes</taxon>
        <taxon>Peronosporales</taxon>
        <taxon>Peronosporaceae</taxon>
        <taxon>Phytophthora</taxon>
    </lineage>
</organism>
<feature type="transmembrane region" description="Helical" evidence="1">
    <location>
        <begin position="75"/>
        <end position="94"/>
    </location>
</feature>
<dbReference type="OrthoDB" id="120960at2759"/>